<evidence type="ECO:0000313" key="2">
    <source>
        <dbReference type="EMBL" id="PKQ43638.1"/>
    </source>
</evidence>
<dbReference type="InterPro" id="IPR050491">
    <property type="entry name" value="AmpC-like"/>
</dbReference>
<dbReference type="Pfam" id="PF00144">
    <property type="entry name" value="Beta-lactamase"/>
    <property type="match status" value="1"/>
</dbReference>
<dbReference type="PANTHER" id="PTHR46825:SF9">
    <property type="entry name" value="BETA-LACTAMASE-RELATED DOMAIN-CONTAINING PROTEIN"/>
    <property type="match status" value="1"/>
</dbReference>
<evidence type="ECO:0000259" key="1">
    <source>
        <dbReference type="Pfam" id="PF00144"/>
    </source>
</evidence>
<name>A0A2N3HFT0_9FLAO</name>
<keyword evidence="3" id="KW-1185">Reference proteome</keyword>
<gene>
    <name evidence="2" type="ORF">CSW08_16655</name>
</gene>
<proteinExistence type="predicted"/>
<comment type="caution">
    <text evidence="2">The sequence shown here is derived from an EMBL/GenBank/DDBJ whole genome shotgun (WGS) entry which is preliminary data.</text>
</comment>
<dbReference type="PANTHER" id="PTHR46825">
    <property type="entry name" value="D-ALANYL-D-ALANINE-CARBOXYPEPTIDASE/ENDOPEPTIDASE AMPH"/>
    <property type="match status" value="1"/>
</dbReference>
<dbReference type="Gene3D" id="3.40.710.10">
    <property type="entry name" value="DD-peptidase/beta-lactamase superfamily"/>
    <property type="match status" value="1"/>
</dbReference>
<dbReference type="AlphaFoldDB" id="A0A2N3HFT0"/>
<dbReference type="InterPro" id="IPR001466">
    <property type="entry name" value="Beta-lactam-related"/>
</dbReference>
<dbReference type="EMBL" id="PJEO01000056">
    <property type="protein sequence ID" value="PKQ43638.1"/>
    <property type="molecule type" value="Genomic_DNA"/>
</dbReference>
<feature type="domain" description="Beta-lactamase-related" evidence="1">
    <location>
        <begin position="14"/>
        <end position="345"/>
    </location>
</feature>
<accession>A0A2N3HFT0</accession>
<dbReference type="InterPro" id="IPR012338">
    <property type="entry name" value="Beta-lactam/transpept-like"/>
</dbReference>
<dbReference type="SUPFAM" id="SSF56601">
    <property type="entry name" value="beta-lactamase/transpeptidase-like"/>
    <property type="match status" value="1"/>
</dbReference>
<sequence length="357" mass="40821">MTMNEIDNTLIKEIKNNKTPSVQYCFFTQDTILKSVQMGFADIYGQKKVDKNTTYNAFSITKTFTALAILQLSDRGKIDINKPVNQYLSEFPYGANITVKNLLTHTAGIPNPIPLAWIHLEIEHKTFDRDSFFQPVFDKNDKVKSKPNEKFKYSNLGYMVLGLLIEKVTGNTYEDYITENIIRRLPINPYDLAFVANNGEVHAKGYHKKMSFSNLLLGFFIDKSKFMGKTEGKWRSFNNYYVNGSPYGGLIGSPTSFVKYIQELLKEKSVLISEENKALLFQENKNNKGENTGLCLSWFSGELNGNKYFAHAGGGGGYYCEIRIYTEINKGSIIFFNRTGLSDERFLDKLDKYFINE</sequence>
<dbReference type="Proteomes" id="UP000233435">
    <property type="component" value="Unassembled WGS sequence"/>
</dbReference>
<reference evidence="2 3" key="1">
    <citation type="submission" date="2017-12" db="EMBL/GenBank/DDBJ databases">
        <title>Confluentibacter flavum sp. nov., isolated from the saline lake.</title>
        <authorList>
            <person name="Yu L."/>
        </authorList>
    </citation>
    <scope>NUCLEOTIDE SEQUENCE [LARGE SCALE GENOMIC DNA]</scope>
    <source>
        <strain evidence="2 3">3B</strain>
    </source>
</reference>
<organism evidence="2 3">
    <name type="scientific">Confluentibacter flavum</name>
    <dbReference type="NCBI Taxonomy" id="1909700"/>
    <lineage>
        <taxon>Bacteria</taxon>
        <taxon>Pseudomonadati</taxon>
        <taxon>Bacteroidota</taxon>
        <taxon>Flavobacteriia</taxon>
        <taxon>Flavobacteriales</taxon>
        <taxon>Flavobacteriaceae</taxon>
        <taxon>Confluentibacter</taxon>
    </lineage>
</organism>
<evidence type="ECO:0000313" key="3">
    <source>
        <dbReference type="Proteomes" id="UP000233435"/>
    </source>
</evidence>
<protein>
    <recommendedName>
        <fullName evidence="1">Beta-lactamase-related domain-containing protein</fullName>
    </recommendedName>
</protein>